<dbReference type="GO" id="GO:0015171">
    <property type="term" value="F:amino acid transmembrane transporter activity"/>
    <property type="evidence" value="ECO:0007669"/>
    <property type="project" value="TreeGrafter"/>
</dbReference>
<evidence type="ECO:0000313" key="7">
    <source>
        <dbReference type="EMBL" id="SLM98860.1"/>
    </source>
</evidence>
<comment type="subcellular location">
    <subcellularLocation>
        <location evidence="1">Cell membrane</location>
        <topology evidence="1">Multi-pass membrane protein</topology>
    </subcellularLocation>
</comment>
<keyword evidence="3 6" id="KW-0812">Transmembrane</keyword>
<dbReference type="RefSeq" id="WP_087007684.1">
    <property type="nucleotide sequence ID" value="NZ_FWFF01000017.1"/>
</dbReference>
<evidence type="ECO:0000256" key="4">
    <source>
        <dbReference type="ARBA" id="ARBA00022989"/>
    </source>
</evidence>
<organism evidence="7 8">
    <name type="scientific">Brevibacterium yomogidense</name>
    <dbReference type="NCBI Taxonomy" id="946573"/>
    <lineage>
        <taxon>Bacteria</taxon>
        <taxon>Bacillati</taxon>
        <taxon>Actinomycetota</taxon>
        <taxon>Actinomycetes</taxon>
        <taxon>Micrococcales</taxon>
        <taxon>Brevibacteriaceae</taxon>
        <taxon>Brevibacterium</taxon>
    </lineage>
</organism>
<feature type="transmembrane region" description="Helical" evidence="6">
    <location>
        <begin position="6"/>
        <end position="26"/>
    </location>
</feature>
<evidence type="ECO:0000256" key="6">
    <source>
        <dbReference type="SAM" id="Phobius"/>
    </source>
</evidence>
<dbReference type="PANTHER" id="PTHR30086:SF20">
    <property type="entry name" value="ARGININE EXPORTER PROTEIN ARGO-RELATED"/>
    <property type="match status" value="1"/>
</dbReference>
<dbReference type="PANTHER" id="PTHR30086">
    <property type="entry name" value="ARGININE EXPORTER PROTEIN ARGO"/>
    <property type="match status" value="1"/>
</dbReference>
<dbReference type="GO" id="GO:0005886">
    <property type="term" value="C:plasma membrane"/>
    <property type="evidence" value="ECO:0007669"/>
    <property type="project" value="UniProtKB-SubCell"/>
</dbReference>
<dbReference type="Pfam" id="PF01810">
    <property type="entry name" value="LysE"/>
    <property type="match status" value="1"/>
</dbReference>
<feature type="transmembrane region" description="Helical" evidence="6">
    <location>
        <begin position="119"/>
        <end position="142"/>
    </location>
</feature>
<protein>
    <submittedName>
        <fullName evidence="7">Putative threonine efflux protein</fullName>
    </submittedName>
</protein>
<gene>
    <name evidence="7" type="ORF">FM105_09770</name>
</gene>
<evidence type="ECO:0000256" key="5">
    <source>
        <dbReference type="ARBA" id="ARBA00023136"/>
    </source>
</evidence>
<feature type="transmembrane region" description="Helical" evidence="6">
    <location>
        <begin position="188"/>
        <end position="209"/>
    </location>
</feature>
<keyword evidence="2" id="KW-1003">Cell membrane</keyword>
<dbReference type="EMBL" id="FWFF01000017">
    <property type="protein sequence ID" value="SLM98860.1"/>
    <property type="molecule type" value="Genomic_DNA"/>
</dbReference>
<reference evidence="8" key="1">
    <citation type="submission" date="2017-02" db="EMBL/GenBank/DDBJ databases">
        <authorList>
            <person name="Dridi B."/>
        </authorList>
    </citation>
    <scope>NUCLEOTIDE SEQUENCE [LARGE SCALE GENOMIC DNA]</scope>
    <source>
        <strain evidence="8">B Co 03.10</strain>
    </source>
</reference>
<name>A0A1X6XI91_9MICO</name>
<dbReference type="Proteomes" id="UP000196581">
    <property type="component" value="Unassembled WGS sequence"/>
</dbReference>
<feature type="transmembrane region" description="Helical" evidence="6">
    <location>
        <begin position="38"/>
        <end position="64"/>
    </location>
</feature>
<keyword evidence="8" id="KW-1185">Reference proteome</keyword>
<evidence type="ECO:0000313" key="8">
    <source>
        <dbReference type="Proteomes" id="UP000196581"/>
    </source>
</evidence>
<keyword evidence="4 6" id="KW-1133">Transmembrane helix</keyword>
<evidence type="ECO:0000256" key="3">
    <source>
        <dbReference type="ARBA" id="ARBA00022692"/>
    </source>
</evidence>
<proteinExistence type="predicted"/>
<evidence type="ECO:0000256" key="2">
    <source>
        <dbReference type="ARBA" id="ARBA00022475"/>
    </source>
</evidence>
<sequence length="210" mass="21465">MTGAEFIAFLGASVILAVTPGPDTFLTLRFAARSVRAGLVYTAAAGLGVLVWAVLALTGVAALLERFPDVRTGLTWVGGSYLVFLGVTALFQVNRARRGSAAHAPAGEPRLPARSLPMVFRTGLISSLTNPKTGLFFLALLPPFLPASPSAVDHVLLVATVVGCMLVYGAGLSVIAGRVGRYLTGGSGPLIVDGVAGAILVVLGVSLVVL</sequence>
<feature type="transmembrane region" description="Helical" evidence="6">
    <location>
        <begin position="154"/>
        <end position="176"/>
    </location>
</feature>
<dbReference type="InterPro" id="IPR001123">
    <property type="entry name" value="LeuE-type"/>
</dbReference>
<feature type="transmembrane region" description="Helical" evidence="6">
    <location>
        <begin position="76"/>
        <end position="93"/>
    </location>
</feature>
<accession>A0A1X6XI91</accession>
<dbReference type="AlphaFoldDB" id="A0A1X6XI91"/>
<keyword evidence="5 6" id="KW-0472">Membrane</keyword>
<evidence type="ECO:0000256" key="1">
    <source>
        <dbReference type="ARBA" id="ARBA00004651"/>
    </source>
</evidence>